<gene>
    <name evidence="3" type="ORF">GWI33_001045</name>
</gene>
<dbReference type="PROSITE" id="PS50254">
    <property type="entry name" value="REL_2"/>
    <property type="match status" value="1"/>
</dbReference>
<dbReference type="EMBL" id="JAACXV010000124">
    <property type="protein sequence ID" value="KAF7283275.1"/>
    <property type="molecule type" value="Genomic_DNA"/>
</dbReference>
<dbReference type="PROSITE" id="PS01204">
    <property type="entry name" value="REL_1"/>
    <property type="match status" value="1"/>
</dbReference>
<dbReference type="Gene3D" id="2.60.40.10">
    <property type="entry name" value="Immunoglobulins"/>
    <property type="match status" value="1"/>
</dbReference>
<dbReference type="AlphaFoldDB" id="A0A834MK87"/>
<name>A0A834MK87_RHYFE</name>
<dbReference type="InterPro" id="IPR033926">
    <property type="entry name" value="IPT_NFkappaB"/>
</dbReference>
<dbReference type="InterPro" id="IPR032397">
    <property type="entry name" value="RHD_dimer"/>
</dbReference>
<organism evidence="3 4">
    <name type="scientific">Rhynchophorus ferrugineus</name>
    <name type="common">Red palm weevil</name>
    <name type="synonym">Curculio ferrugineus</name>
    <dbReference type="NCBI Taxonomy" id="354439"/>
    <lineage>
        <taxon>Eukaryota</taxon>
        <taxon>Metazoa</taxon>
        <taxon>Ecdysozoa</taxon>
        <taxon>Arthropoda</taxon>
        <taxon>Hexapoda</taxon>
        <taxon>Insecta</taxon>
        <taxon>Pterygota</taxon>
        <taxon>Neoptera</taxon>
        <taxon>Endopterygota</taxon>
        <taxon>Coleoptera</taxon>
        <taxon>Polyphaga</taxon>
        <taxon>Cucujiformia</taxon>
        <taxon>Curculionidae</taxon>
        <taxon>Dryophthorinae</taxon>
        <taxon>Rhynchophorus</taxon>
    </lineage>
</organism>
<dbReference type="OrthoDB" id="7881762at2759"/>
<dbReference type="Pfam" id="PF00554">
    <property type="entry name" value="RHD_DNA_bind"/>
    <property type="match status" value="1"/>
</dbReference>
<evidence type="ECO:0000313" key="3">
    <source>
        <dbReference type="EMBL" id="KAF7283275.1"/>
    </source>
</evidence>
<dbReference type="PRINTS" id="PR00057">
    <property type="entry name" value="NFKBTNSCPFCT"/>
</dbReference>
<feature type="compositionally biased region" description="Polar residues" evidence="1">
    <location>
        <begin position="786"/>
        <end position="814"/>
    </location>
</feature>
<dbReference type="Proteomes" id="UP000625711">
    <property type="component" value="Unassembled WGS sequence"/>
</dbReference>
<dbReference type="Gene3D" id="2.60.40.340">
    <property type="entry name" value="Rel homology domain (RHD), DNA-binding domain"/>
    <property type="match status" value="1"/>
</dbReference>
<dbReference type="GO" id="GO:0048468">
    <property type="term" value="P:cell development"/>
    <property type="evidence" value="ECO:0007669"/>
    <property type="project" value="UniProtKB-ARBA"/>
</dbReference>
<feature type="compositionally biased region" description="Polar residues" evidence="1">
    <location>
        <begin position="739"/>
        <end position="768"/>
    </location>
</feature>
<dbReference type="GO" id="GO:0005737">
    <property type="term" value="C:cytoplasm"/>
    <property type="evidence" value="ECO:0007669"/>
    <property type="project" value="InterPro"/>
</dbReference>
<sequence>MGRPNIFSRQSNQFYVILYVLRRFFNASENESRAYTELSASAIRRQQQGELVGTRNLEIFCCEFREPSTDDPVRHPILKIKPCPSFVLLLIGPIQSVVVRAPKRRVHLPVRIHRFCGKTFEKSGKCESVRKVWWCSVRDLDKYAVQQDNANDESFDDTQLSDVIGVLENDPDFASPVVPERSFPLSMLNGGGQIPAPPKPSNPGANRRRKGYVRIIEQPASKALRFRYECEGRSAGSIPGVSSTPENKTYPEIQVEGYQGPAVVVVSCVMKDYPYAVHPHNLVGREGCKKGVCTLQIPEDTMRVQFSNLGIQCVKKRDIEASLRQREEIRVDPFRQHYHHKNQPTSIDLNAVRLCFQVFLQGDCTNKYNVPLDPVVSDIIYDKKAMSDLSIVKLSDCVSYVDGGRKDIILLCEKVAKEDIEIHFYELENDKKVWEAKADFQPSQVHKQHAIWFRTPRYKKLDVTEPVKVFIQLFRPSDQVRSEPLPFELLPINAGRTQPFWSFKHDLANKKVNYDLFNSILVNDAKLVAKRQLNVADGNTVTETNNNESHVPNYADVKKSKLDDDVVLVSEEVLTVDAAPVEELDVVAELDAIYSDNRAKLLNEAVSQVVNPKPPAGPPQDESFDDARTYTSLQMAFKNPLAIENGKQYEDVIVNPSSPKVGVLAPAVLPPKPPAKPITPPKRDNDSTLPPLPPKRTKKLETYIGGSISSIQLTGKQADILLTRSGSMRSASVSRSQSFNLQRPKSQGELSPPTKSLPSAPNACSTLPNPKKRGFFSKLFGRKGSKSNTPMPSREASVTPSFHSTKSLQVDQNLSKSSGNISTHSSNSVRIRLKDDSPPPLSEKAVTPTAVTSPNFPTAPPFDDDLDMQFDLTDAERYAFYTTMAPQATQSEFDEFSAYYAPVEGGRLLTNAEVAARLAGRT</sequence>
<dbReference type="InterPro" id="IPR037059">
    <property type="entry name" value="RHD_DNA_bind_dom_sf"/>
</dbReference>
<dbReference type="GO" id="GO:0038061">
    <property type="term" value="P:non-canonical NF-kappaB signal transduction"/>
    <property type="evidence" value="ECO:0007669"/>
    <property type="project" value="TreeGrafter"/>
</dbReference>
<dbReference type="InterPro" id="IPR000451">
    <property type="entry name" value="NFkB/Dor"/>
</dbReference>
<dbReference type="InterPro" id="IPR008967">
    <property type="entry name" value="p53-like_TF_DNA-bd_sf"/>
</dbReference>
<feature type="region of interest" description="Disordered" evidence="1">
    <location>
        <begin position="666"/>
        <end position="698"/>
    </location>
</feature>
<evidence type="ECO:0000313" key="4">
    <source>
        <dbReference type="Proteomes" id="UP000625711"/>
    </source>
</evidence>
<dbReference type="PANTHER" id="PTHR24169:SF25">
    <property type="entry name" value="DORSAL-RELATED IMMUNITY FACTOR DIF-RELATED"/>
    <property type="match status" value="1"/>
</dbReference>
<dbReference type="GO" id="GO:0045944">
    <property type="term" value="P:positive regulation of transcription by RNA polymerase II"/>
    <property type="evidence" value="ECO:0007669"/>
    <property type="project" value="TreeGrafter"/>
</dbReference>
<dbReference type="GO" id="GO:0048731">
    <property type="term" value="P:system development"/>
    <property type="evidence" value="ECO:0007669"/>
    <property type="project" value="UniProtKB-ARBA"/>
</dbReference>
<dbReference type="SMART" id="SM00429">
    <property type="entry name" value="IPT"/>
    <property type="match status" value="1"/>
</dbReference>
<dbReference type="GO" id="GO:0045087">
    <property type="term" value="P:innate immune response"/>
    <property type="evidence" value="ECO:0007669"/>
    <property type="project" value="TreeGrafter"/>
</dbReference>
<evidence type="ECO:0000259" key="2">
    <source>
        <dbReference type="PROSITE" id="PS50254"/>
    </source>
</evidence>
<proteinExistence type="predicted"/>
<evidence type="ECO:0000256" key="1">
    <source>
        <dbReference type="SAM" id="MobiDB-lite"/>
    </source>
</evidence>
<comment type="caution">
    <text evidence="3">The sequence shown here is derived from an EMBL/GenBank/DDBJ whole genome shotgun (WGS) entry which is preliminary data.</text>
</comment>
<dbReference type="GO" id="GO:0007249">
    <property type="term" value="P:canonical NF-kappaB signal transduction"/>
    <property type="evidence" value="ECO:0007669"/>
    <property type="project" value="TreeGrafter"/>
</dbReference>
<feature type="compositionally biased region" description="Low complexity" evidence="1">
    <location>
        <begin position="815"/>
        <end position="828"/>
    </location>
</feature>
<dbReference type="InterPro" id="IPR002909">
    <property type="entry name" value="IPT_dom"/>
</dbReference>
<protein>
    <recommendedName>
        <fullName evidence="2">RHD domain-containing protein</fullName>
    </recommendedName>
</protein>
<dbReference type="InterPro" id="IPR013783">
    <property type="entry name" value="Ig-like_fold"/>
</dbReference>
<dbReference type="InterPro" id="IPR011539">
    <property type="entry name" value="RHD_DNA_bind_dom"/>
</dbReference>
<dbReference type="InterPro" id="IPR030492">
    <property type="entry name" value="RHD_CS"/>
</dbReference>
<dbReference type="PANTHER" id="PTHR24169">
    <property type="entry name" value="NUCLEAR FACTOR NF-KAPPA-B PROTEIN"/>
    <property type="match status" value="1"/>
</dbReference>
<dbReference type="GO" id="GO:0033554">
    <property type="term" value="P:cellular response to stress"/>
    <property type="evidence" value="ECO:0007669"/>
    <property type="project" value="TreeGrafter"/>
</dbReference>
<feature type="compositionally biased region" description="Low complexity" evidence="1">
    <location>
        <begin position="728"/>
        <end position="738"/>
    </location>
</feature>
<dbReference type="GO" id="GO:0000981">
    <property type="term" value="F:DNA-binding transcription factor activity, RNA polymerase II-specific"/>
    <property type="evidence" value="ECO:0007669"/>
    <property type="project" value="TreeGrafter"/>
</dbReference>
<reference evidence="3" key="1">
    <citation type="submission" date="2020-08" db="EMBL/GenBank/DDBJ databases">
        <title>Genome sequencing and assembly of the red palm weevil Rhynchophorus ferrugineus.</title>
        <authorList>
            <person name="Dias G.B."/>
            <person name="Bergman C.M."/>
            <person name="Manee M."/>
        </authorList>
    </citation>
    <scope>NUCLEOTIDE SEQUENCE</scope>
    <source>
        <strain evidence="3">AA-2017</strain>
        <tissue evidence="3">Whole larva</tissue>
    </source>
</reference>
<dbReference type="GO" id="GO:0034097">
    <property type="term" value="P:response to cytokine"/>
    <property type="evidence" value="ECO:0007669"/>
    <property type="project" value="TreeGrafter"/>
</dbReference>
<dbReference type="FunFam" id="2.60.40.340:FF:000006">
    <property type="entry name" value="Dorsal isoform 1-B"/>
    <property type="match status" value="1"/>
</dbReference>
<feature type="compositionally biased region" description="Basic residues" evidence="1">
    <location>
        <begin position="770"/>
        <end position="785"/>
    </location>
</feature>
<feature type="region of interest" description="Disordered" evidence="1">
    <location>
        <begin position="728"/>
        <end position="864"/>
    </location>
</feature>
<dbReference type="SUPFAM" id="SSF49417">
    <property type="entry name" value="p53-like transcription factors"/>
    <property type="match status" value="1"/>
</dbReference>
<dbReference type="InterPro" id="IPR014756">
    <property type="entry name" value="Ig_E-set"/>
</dbReference>
<accession>A0A834MK87</accession>
<dbReference type="GO" id="GO:0005634">
    <property type="term" value="C:nucleus"/>
    <property type="evidence" value="ECO:0007669"/>
    <property type="project" value="TreeGrafter"/>
</dbReference>
<dbReference type="GO" id="GO:0000978">
    <property type="term" value="F:RNA polymerase II cis-regulatory region sequence-specific DNA binding"/>
    <property type="evidence" value="ECO:0007669"/>
    <property type="project" value="TreeGrafter"/>
</dbReference>
<feature type="compositionally biased region" description="Pro residues" evidence="1">
    <location>
        <begin position="668"/>
        <end position="680"/>
    </location>
</feature>
<dbReference type="CDD" id="cd01177">
    <property type="entry name" value="IPT_NFkappaB"/>
    <property type="match status" value="1"/>
</dbReference>
<dbReference type="Pfam" id="PF16179">
    <property type="entry name" value="RHD_dimer"/>
    <property type="match status" value="1"/>
</dbReference>
<keyword evidence="4" id="KW-1185">Reference proteome</keyword>
<feature type="domain" description="RHD" evidence="2">
    <location>
        <begin position="208"/>
        <end position="387"/>
    </location>
</feature>
<dbReference type="SUPFAM" id="SSF81296">
    <property type="entry name" value="E set domains"/>
    <property type="match status" value="1"/>
</dbReference>